<reference evidence="2" key="3">
    <citation type="submission" date="2021-05" db="UniProtKB">
        <authorList>
            <consortium name="EnsemblPlants"/>
        </authorList>
    </citation>
    <scope>IDENTIFICATION</scope>
    <source>
        <strain evidence="2">cv. B73</strain>
    </source>
</reference>
<dbReference type="AlphaFoldDB" id="A0A804UG15"/>
<evidence type="ECO:0000313" key="2">
    <source>
        <dbReference type="EnsemblPlants" id="Zm00001eb341810_P001"/>
    </source>
</evidence>
<dbReference type="InParanoid" id="A0A804UG15"/>
<evidence type="ECO:0000313" key="3">
    <source>
        <dbReference type="Proteomes" id="UP000007305"/>
    </source>
</evidence>
<keyword evidence="1" id="KW-0472">Membrane</keyword>
<dbReference type="Proteomes" id="UP000007305">
    <property type="component" value="Chromosome 8"/>
</dbReference>
<evidence type="ECO:0000256" key="1">
    <source>
        <dbReference type="SAM" id="Phobius"/>
    </source>
</evidence>
<keyword evidence="1" id="KW-1133">Transmembrane helix</keyword>
<dbReference type="Gramene" id="Zm00001eb341810_T001">
    <property type="protein sequence ID" value="Zm00001eb341810_P001"/>
    <property type="gene ID" value="Zm00001eb341810"/>
</dbReference>
<accession>A0A804UG15</accession>
<proteinExistence type="predicted"/>
<dbReference type="EnsemblPlants" id="Zm00001eb341810_T001">
    <property type="protein sequence ID" value="Zm00001eb341810_P001"/>
    <property type="gene ID" value="Zm00001eb341810"/>
</dbReference>
<sequence length="138" mass="14983">MTTVVPFMESVYDRVQSPWKRRGGSGGGGRIQSDLFQSTVGLVAVVVMGGLLLSEAMIRFVPERGGVGGRRRLGRAVAVVANWKKARVVERYQVGQMRTTSCSTWWWKRPSQPTDSLLGCFIHDNGASSTGRGSSAPP</sequence>
<reference evidence="3" key="1">
    <citation type="journal article" date="2009" name="Science">
        <title>The B73 maize genome: complexity, diversity, and dynamics.</title>
        <authorList>
            <person name="Schnable P.S."/>
            <person name="Ware D."/>
            <person name="Fulton R.S."/>
            <person name="Stein J.C."/>
            <person name="Wei F."/>
            <person name="Pasternak S."/>
            <person name="Liang C."/>
            <person name="Zhang J."/>
            <person name="Fulton L."/>
            <person name="Graves T.A."/>
            <person name="Minx P."/>
            <person name="Reily A.D."/>
            <person name="Courtney L."/>
            <person name="Kruchowski S.S."/>
            <person name="Tomlinson C."/>
            <person name="Strong C."/>
            <person name="Delehaunty K."/>
            <person name="Fronick C."/>
            <person name="Courtney B."/>
            <person name="Rock S.M."/>
            <person name="Belter E."/>
            <person name="Du F."/>
            <person name="Kim K."/>
            <person name="Abbott R.M."/>
            <person name="Cotton M."/>
            <person name="Levy A."/>
            <person name="Marchetto P."/>
            <person name="Ochoa K."/>
            <person name="Jackson S.M."/>
            <person name="Gillam B."/>
            <person name="Chen W."/>
            <person name="Yan L."/>
            <person name="Higginbotham J."/>
            <person name="Cardenas M."/>
            <person name="Waligorski J."/>
            <person name="Applebaum E."/>
            <person name="Phelps L."/>
            <person name="Falcone J."/>
            <person name="Kanchi K."/>
            <person name="Thane T."/>
            <person name="Scimone A."/>
            <person name="Thane N."/>
            <person name="Henke J."/>
            <person name="Wang T."/>
            <person name="Ruppert J."/>
            <person name="Shah N."/>
            <person name="Rotter K."/>
            <person name="Hodges J."/>
            <person name="Ingenthron E."/>
            <person name="Cordes M."/>
            <person name="Kohlberg S."/>
            <person name="Sgro J."/>
            <person name="Delgado B."/>
            <person name="Mead K."/>
            <person name="Chinwalla A."/>
            <person name="Leonard S."/>
            <person name="Crouse K."/>
            <person name="Collura K."/>
            <person name="Kudrna D."/>
            <person name="Currie J."/>
            <person name="He R."/>
            <person name="Angelova A."/>
            <person name="Rajasekar S."/>
            <person name="Mueller T."/>
            <person name="Lomeli R."/>
            <person name="Scara G."/>
            <person name="Ko A."/>
            <person name="Delaney K."/>
            <person name="Wissotski M."/>
            <person name="Lopez G."/>
            <person name="Campos D."/>
            <person name="Braidotti M."/>
            <person name="Ashley E."/>
            <person name="Golser W."/>
            <person name="Kim H."/>
            <person name="Lee S."/>
            <person name="Lin J."/>
            <person name="Dujmic Z."/>
            <person name="Kim W."/>
            <person name="Talag J."/>
            <person name="Zuccolo A."/>
            <person name="Fan C."/>
            <person name="Sebastian A."/>
            <person name="Kramer M."/>
            <person name="Spiegel L."/>
            <person name="Nascimento L."/>
            <person name="Zutavern T."/>
            <person name="Miller B."/>
            <person name="Ambroise C."/>
            <person name="Muller S."/>
            <person name="Spooner W."/>
            <person name="Narechania A."/>
            <person name="Ren L."/>
            <person name="Wei S."/>
            <person name="Kumari S."/>
            <person name="Faga B."/>
            <person name="Levy M.J."/>
            <person name="McMahan L."/>
            <person name="Van Buren P."/>
            <person name="Vaughn M.W."/>
            <person name="Ying K."/>
            <person name="Yeh C.-T."/>
            <person name="Emrich S.J."/>
            <person name="Jia Y."/>
            <person name="Kalyanaraman A."/>
            <person name="Hsia A.-P."/>
            <person name="Barbazuk W.B."/>
            <person name="Baucom R.S."/>
            <person name="Brutnell T.P."/>
            <person name="Carpita N.C."/>
            <person name="Chaparro C."/>
            <person name="Chia J.-M."/>
            <person name="Deragon J.-M."/>
            <person name="Estill J.C."/>
            <person name="Fu Y."/>
            <person name="Jeddeloh J.A."/>
            <person name="Han Y."/>
            <person name="Lee H."/>
            <person name="Li P."/>
            <person name="Lisch D.R."/>
            <person name="Liu S."/>
            <person name="Liu Z."/>
            <person name="Nagel D.H."/>
            <person name="McCann M.C."/>
            <person name="SanMiguel P."/>
            <person name="Myers A.M."/>
            <person name="Nettleton D."/>
            <person name="Nguyen J."/>
            <person name="Penning B.W."/>
            <person name="Ponnala L."/>
            <person name="Schneider K.L."/>
            <person name="Schwartz D.C."/>
            <person name="Sharma A."/>
            <person name="Soderlund C."/>
            <person name="Springer N.M."/>
            <person name="Sun Q."/>
            <person name="Wang H."/>
            <person name="Waterman M."/>
            <person name="Westerman R."/>
            <person name="Wolfgruber T.K."/>
            <person name="Yang L."/>
            <person name="Yu Y."/>
            <person name="Zhang L."/>
            <person name="Zhou S."/>
            <person name="Zhu Q."/>
            <person name="Bennetzen J.L."/>
            <person name="Dawe R.K."/>
            <person name="Jiang J."/>
            <person name="Jiang N."/>
            <person name="Presting G.G."/>
            <person name="Wessler S.R."/>
            <person name="Aluru S."/>
            <person name="Martienssen R.A."/>
            <person name="Clifton S.W."/>
            <person name="McCombie W.R."/>
            <person name="Wing R.A."/>
            <person name="Wilson R.K."/>
        </authorList>
    </citation>
    <scope>NUCLEOTIDE SEQUENCE [LARGE SCALE GENOMIC DNA]</scope>
    <source>
        <strain evidence="3">cv. B73</strain>
    </source>
</reference>
<keyword evidence="3" id="KW-1185">Reference proteome</keyword>
<reference evidence="2" key="2">
    <citation type="submission" date="2019-07" db="EMBL/GenBank/DDBJ databases">
        <authorList>
            <person name="Seetharam A."/>
            <person name="Woodhouse M."/>
            <person name="Cannon E."/>
        </authorList>
    </citation>
    <scope>NUCLEOTIDE SEQUENCE [LARGE SCALE GENOMIC DNA]</scope>
    <source>
        <strain evidence="2">cv. B73</strain>
    </source>
</reference>
<name>A0A804UG15_MAIZE</name>
<protein>
    <submittedName>
        <fullName evidence="2">Uncharacterized protein</fullName>
    </submittedName>
</protein>
<feature type="transmembrane region" description="Helical" evidence="1">
    <location>
        <begin position="35"/>
        <end position="54"/>
    </location>
</feature>
<organism evidence="2 3">
    <name type="scientific">Zea mays</name>
    <name type="common">Maize</name>
    <dbReference type="NCBI Taxonomy" id="4577"/>
    <lineage>
        <taxon>Eukaryota</taxon>
        <taxon>Viridiplantae</taxon>
        <taxon>Streptophyta</taxon>
        <taxon>Embryophyta</taxon>
        <taxon>Tracheophyta</taxon>
        <taxon>Spermatophyta</taxon>
        <taxon>Magnoliopsida</taxon>
        <taxon>Liliopsida</taxon>
        <taxon>Poales</taxon>
        <taxon>Poaceae</taxon>
        <taxon>PACMAD clade</taxon>
        <taxon>Panicoideae</taxon>
        <taxon>Andropogonodae</taxon>
        <taxon>Andropogoneae</taxon>
        <taxon>Tripsacinae</taxon>
        <taxon>Zea</taxon>
    </lineage>
</organism>
<keyword evidence="1" id="KW-0812">Transmembrane</keyword>